<dbReference type="InterPro" id="IPR041735">
    <property type="entry name" value="4OHPhenylPyrv_dOase_C"/>
</dbReference>
<evidence type="ECO:0000256" key="3">
    <source>
        <dbReference type="ARBA" id="ARBA00022723"/>
    </source>
</evidence>
<dbReference type="PANTHER" id="PTHR11959:SF1">
    <property type="entry name" value="4-HYDROXYPHENYLPYRUVATE DIOXYGENASE"/>
    <property type="match status" value="1"/>
</dbReference>
<protein>
    <recommendedName>
        <fullName evidence="6">VOC domain-containing protein</fullName>
    </recommendedName>
</protein>
<dbReference type="EMBL" id="UINC01034051">
    <property type="protein sequence ID" value="SVB24283.1"/>
    <property type="molecule type" value="Genomic_DNA"/>
</dbReference>
<sequence>MVPAQMMGHTGQGIDGVVLYFTDSLVCDVLNFSNAPNVIDHITHNCHIGNVDVWAKNYSDWFGMYQNMYFDIDGKETGLISRAMMSNNGNMAIPLNEDKNDKGQIAKYLKDFNGEGVQHIALHTNDIYSTVKQLKVNGMQFLDIPDSYYDMIADRIDYHEEDIDVLRELGILIDGSKEDGILLQIFTKEAIGPVFFEIIQRKGNTGFGHGNFKALFEAIERDQLN</sequence>
<dbReference type="InterPro" id="IPR004360">
    <property type="entry name" value="Glyas_Fos-R_dOase_dom"/>
</dbReference>
<dbReference type="GO" id="GO:0006572">
    <property type="term" value="P:L-tyrosine catabolic process"/>
    <property type="evidence" value="ECO:0007669"/>
    <property type="project" value="TreeGrafter"/>
</dbReference>
<evidence type="ECO:0000313" key="7">
    <source>
        <dbReference type="EMBL" id="SVB24283.1"/>
    </source>
</evidence>
<dbReference type="GO" id="GO:0003868">
    <property type="term" value="F:4-hydroxyphenylpyruvate dioxygenase activity"/>
    <property type="evidence" value="ECO:0007669"/>
    <property type="project" value="InterPro"/>
</dbReference>
<dbReference type="Gene3D" id="3.10.180.10">
    <property type="entry name" value="2,3-Dihydroxybiphenyl 1,2-Dioxygenase, domain 1"/>
    <property type="match status" value="1"/>
</dbReference>
<keyword evidence="5" id="KW-0408">Iron</keyword>
<reference evidence="7" key="1">
    <citation type="submission" date="2018-05" db="EMBL/GenBank/DDBJ databases">
        <authorList>
            <person name="Lanie J.A."/>
            <person name="Ng W.-L."/>
            <person name="Kazmierczak K.M."/>
            <person name="Andrzejewski T.M."/>
            <person name="Davidsen T.M."/>
            <person name="Wayne K.J."/>
            <person name="Tettelin H."/>
            <person name="Glass J.I."/>
            <person name="Rusch D."/>
            <person name="Podicherti R."/>
            <person name="Tsui H.-C.T."/>
            <person name="Winkler M.E."/>
        </authorList>
    </citation>
    <scope>NUCLEOTIDE SEQUENCE</scope>
</reference>
<evidence type="ECO:0000259" key="6">
    <source>
        <dbReference type="PROSITE" id="PS51819"/>
    </source>
</evidence>
<dbReference type="GO" id="GO:0046872">
    <property type="term" value="F:metal ion binding"/>
    <property type="evidence" value="ECO:0007669"/>
    <property type="project" value="UniProtKB-KW"/>
</dbReference>
<accession>A0A382CG06</accession>
<keyword evidence="3" id="KW-0479">Metal-binding</keyword>
<name>A0A382CG06_9ZZZZ</name>
<dbReference type="SUPFAM" id="SSF54593">
    <property type="entry name" value="Glyoxalase/Bleomycin resistance protein/Dihydroxybiphenyl dioxygenase"/>
    <property type="match status" value="1"/>
</dbReference>
<evidence type="ECO:0000256" key="1">
    <source>
        <dbReference type="ARBA" id="ARBA00001962"/>
    </source>
</evidence>
<dbReference type="PROSITE" id="PS51819">
    <property type="entry name" value="VOC"/>
    <property type="match status" value="1"/>
</dbReference>
<dbReference type="CDD" id="cd07250">
    <property type="entry name" value="HPPD_C_like"/>
    <property type="match status" value="1"/>
</dbReference>
<dbReference type="AlphaFoldDB" id="A0A382CG06"/>
<gene>
    <name evidence="7" type="ORF">METZ01_LOCUS177137</name>
</gene>
<comment type="similarity">
    <text evidence="2">Belongs to the 4HPPD family.</text>
</comment>
<dbReference type="FunFam" id="3.10.180.10:FF:000007">
    <property type="entry name" value="4-hydroxyphenylpyruvate dioxygenase"/>
    <property type="match status" value="1"/>
</dbReference>
<evidence type="ECO:0000256" key="4">
    <source>
        <dbReference type="ARBA" id="ARBA00022737"/>
    </source>
</evidence>
<dbReference type="PANTHER" id="PTHR11959">
    <property type="entry name" value="4-HYDROXYPHENYLPYRUVATE DIOXYGENASE"/>
    <property type="match status" value="1"/>
</dbReference>
<dbReference type="InterPro" id="IPR037523">
    <property type="entry name" value="VOC_core"/>
</dbReference>
<dbReference type="InterPro" id="IPR029068">
    <property type="entry name" value="Glyas_Bleomycin-R_OHBP_Dase"/>
</dbReference>
<dbReference type="InterPro" id="IPR005956">
    <property type="entry name" value="4OHPhenylPyrv_dOase"/>
</dbReference>
<feature type="domain" description="VOC" evidence="6">
    <location>
        <begin position="38"/>
        <end position="188"/>
    </location>
</feature>
<comment type="cofactor">
    <cofactor evidence="1">
        <name>Fe cation</name>
        <dbReference type="ChEBI" id="CHEBI:24875"/>
    </cofactor>
</comment>
<keyword evidence="4" id="KW-0677">Repeat</keyword>
<organism evidence="7">
    <name type="scientific">marine metagenome</name>
    <dbReference type="NCBI Taxonomy" id="408172"/>
    <lineage>
        <taxon>unclassified sequences</taxon>
        <taxon>metagenomes</taxon>
        <taxon>ecological metagenomes</taxon>
    </lineage>
</organism>
<proteinExistence type="inferred from homology"/>
<dbReference type="Pfam" id="PF00903">
    <property type="entry name" value="Glyoxalase"/>
    <property type="match status" value="1"/>
</dbReference>
<evidence type="ECO:0000256" key="5">
    <source>
        <dbReference type="ARBA" id="ARBA00023004"/>
    </source>
</evidence>
<evidence type="ECO:0000256" key="2">
    <source>
        <dbReference type="ARBA" id="ARBA00005877"/>
    </source>
</evidence>